<protein>
    <submittedName>
        <fullName evidence="1">Tetratricopeptide repeat protein</fullName>
    </submittedName>
</protein>
<sequence length="157" mass="18286">MMKNIIMEGEKLLTQNNNDNDLYFLYGTLGNLYRIIEQPQKALAFLNSCLDFAQKNGNIQKEVITLIRIGEALKYDNQHLMAIRAFNEAIHKCKDLEIYEDFILQHKGKCLMELGKLEEAERCLLKSLKLRKIKNDSSLIDSTQKAIDYVYRLKNIL</sequence>
<evidence type="ECO:0000313" key="1">
    <source>
        <dbReference type="EMBL" id="MBL4954965.1"/>
    </source>
</evidence>
<dbReference type="SMART" id="SM00028">
    <property type="entry name" value="TPR"/>
    <property type="match status" value="3"/>
</dbReference>
<accession>A0ABS1TUI4</accession>
<reference evidence="1 2" key="1">
    <citation type="submission" date="2021-01" db="EMBL/GenBank/DDBJ databases">
        <title>Genome public.</title>
        <authorList>
            <person name="Liu C."/>
            <person name="Sun Q."/>
        </authorList>
    </citation>
    <scope>NUCLEOTIDE SEQUENCE [LARGE SCALE GENOMIC DNA]</scope>
    <source>
        <strain evidence="1 2">YIM B02564</strain>
    </source>
</reference>
<dbReference type="Proteomes" id="UP000623967">
    <property type="component" value="Unassembled WGS sequence"/>
</dbReference>
<name>A0ABS1TUI4_9BACI</name>
<evidence type="ECO:0000313" key="2">
    <source>
        <dbReference type="Proteomes" id="UP000623967"/>
    </source>
</evidence>
<dbReference type="InterPro" id="IPR019734">
    <property type="entry name" value="TPR_rpt"/>
</dbReference>
<organism evidence="1 2">
    <name type="scientific">Neobacillus paridis</name>
    <dbReference type="NCBI Taxonomy" id="2803862"/>
    <lineage>
        <taxon>Bacteria</taxon>
        <taxon>Bacillati</taxon>
        <taxon>Bacillota</taxon>
        <taxon>Bacilli</taxon>
        <taxon>Bacillales</taxon>
        <taxon>Bacillaceae</taxon>
        <taxon>Neobacillus</taxon>
    </lineage>
</organism>
<gene>
    <name evidence="1" type="ORF">JK635_22665</name>
</gene>
<dbReference type="RefSeq" id="WP_202656192.1">
    <property type="nucleotide sequence ID" value="NZ_JAESWB010000371.1"/>
</dbReference>
<proteinExistence type="predicted"/>
<keyword evidence="2" id="KW-1185">Reference proteome</keyword>
<comment type="caution">
    <text evidence="1">The sequence shown here is derived from an EMBL/GenBank/DDBJ whole genome shotgun (WGS) entry which is preliminary data.</text>
</comment>
<dbReference type="InterPro" id="IPR011990">
    <property type="entry name" value="TPR-like_helical_dom_sf"/>
</dbReference>
<dbReference type="Gene3D" id="1.25.40.10">
    <property type="entry name" value="Tetratricopeptide repeat domain"/>
    <property type="match status" value="1"/>
</dbReference>
<dbReference type="EMBL" id="JAESWB010000371">
    <property type="protein sequence ID" value="MBL4954965.1"/>
    <property type="molecule type" value="Genomic_DNA"/>
</dbReference>
<dbReference type="SUPFAM" id="SSF48452">
    <property type="entry name" value="TPR-like"/>
    <property type="match status" value="1"/>
</dbReference>
<dbReference type="Pfam" id="PF13181">
    <property type="entry name" value="TPR_8"/>
    <property type="match status" value="2"/>
</dbReference>